<name>A0A1J6J1G6_NICAT</name>
<dbReference type="EMBL" id="MJEQ01037187">
    <property type="protein sequence ID" value="OIT03727.1"/>
    <property type="molecule type" value="Genomic_DNA"/>
</dbReference>
<dbReference type="Gramene" id="OIT03727">
    <property type="protein sequence ID" value="OIT03727"/>
    <property type="gene ID" value="A4A49_34900"/>
</dbReference>
<accession>A0A1J6J1G6</accession>
<evidence type="ECO:0000256" key="1">
    <source>
        <dbReference type="SAM" id="MobiDB-lite"/>
    </source>
</evidence>
<proteinExistence type="predicted"/>
<comment type="caution">
    <text evidence="3">The sequence shown here is derived from an EMBL/GenBank/DDBJ whole genome shotgun (WGS) entry which is preliminary data.</text>
</comment>
<evidence type="ECO:0000256" key="2">
    <source>
        <dbReference type="SAM" id="Phobius"/>
    </source>
</evidence>
<dbReference type="OMA" id="CCHNPSP"/>
<protein>
    <submittedName>
        <fullName evidence="3">Uncharacterized protein</fullName>
    </submittedName>
</protein>
<feature type="transmembrane region" description="Helical" evidence="2">
    <location>
        <begin position="79"/>
        <end position="99"/>
    </location>
</feature>
<sequence length="103" mass="11195">MGQYEKVTEKVNEQRFPEVTNEEKKPLENGSQESATGFSCCQGAAGVSCCRDASAEPKESKKGQGRVSNWFGKWEQREVLTAVGVVGAVAVVAVAYGFYKKAR</sequence>
<keyword evidence="4" id="KW-1185">Reference proteome</keyword>
<feature type="compositionally biased region" description="Basic and acidic residues" evidence="1">
    <location>
        <begin position="1"/>
        <end position="27"/>
    </location>
</feature>
<feature type="region of interest" description="Disordered" evidence="1">
    <location>
        <begin position="1"/>
        <end position="33"/>
    </location>
</feature>
<evidence type="ECO:0000313" key="4">
    <source>
        <dbReference type="Proteomes" id="UP000187609"/>
    </source>
</evidence>
<keyword evidence="2" id="KW-0812">Transmembrane</keyword>
<dbReference type="AlphaFoldDB" id="A0A1J6J1G6"/>
<dbReference type="SMR" id="A0A1J6J1G6"/>
<gene>
    <name evidence="3" type="ORF">A4A49_34900</name>
</gene>
<dbReference type="STRING" id="49451.A0A1J6J1G6"/>
<dbReference type="Proteomes" id="UP000187609">
    <property type="component" value="Unassembled WGS sequence"/>
</dbReference>
<keyword evidence="2" id="KW-0472">Membrane</keyword>
<organism evidence="3 4">
    <name type="scientific">Nicotiana attenuata</name>
    <name type="common">Coyote tobacco</name>
    <dbReference type="NCBI Taxonomy" id="49451"/>
    <lineage>
        <taxon>Eukaryota</taxon>
        <taxon>Viridiplantae</taxon>
        <taxon>Streptophyta</taxon>
        <taxon>Embryophyta</taxon>
        <taxon>Tracheophyta</taxon>
        <taxon>Spermatophyta</taxon>
        <taxon>Magnoliopsida</taxon>
        <taxon>eudicotyledons</taxon>
        <taxon>Gunneridae</taxon>
        <taxon>Pentapetalae</taxon>
        <taxon>asterids</taxon>
        <taxon>lamiids</taxon>
        <taxon>Solanales</taxon>
        <taxon>Solanaceae</taxon>
        <taxon>Nicotianoideae</taxon>
        <taxon>Nicotianeae</taxon>
        <taxon>Nicotiana</taxon>
    </lineage>
</organism>
<keyword evidence="2" id="KW-1133">Transmembrane helix</keyword>
<reference evidence="3" key="1">
    <citation type="submission" date="2016-11" db="EMBL/GenBank/DDBJ databases">
        <title>The genome of Nicotiana attenuata.</title>
        <authorList>
            <person name="Xu S."/>
            <person name="Brockmoeller T."/>
            <person name="Gaquerel E."/>
            <person name="Navarro A."/>
            <person name="Kuhl H."/>
            <person name="Gase K."/>
            <person name="Ling Z."/>
            <person name="Zhou W."/>
            <person name="Kreitzer C."/>
            <person name="Stanke M."/>
            <person name="Tang H."/>
            <person name="Lyons E."/>
            <person name="Pandey P."/>
            <person name="Pandey S.P."/>
            <person name="Timmermann B."/>
            <person name="Baldwin I.T."/>
        </authorList>
    </citation>
    <scope>NUCLEOTIDE SEQUENCE [LARGE SCALE GENOMIC DNA]</scope>
    <source>
        <strain evidence="3">UT</strain>
    </source>
</reference>
<evidence type="ECO:0000313" key="3">
    <source>
        <dbReference type="EMBL" id="OIT03727.1"/>
    </source>
</evidence>